<evidence type="ECO:0000256" key="4">
    <source>
        <dbReference type="ARBA" id="ARBA00023163"/>
    </source>
</evidence>
<sequence length="525" mass="57186">LWLMAMMNFPSVVGEISSSGDELTAKVRKPYTITKQRERWTEEEHLKFLEALKLYGRAWRRIEEHIGTKTAVQIRSHAQKFFSKLVRGSSGRGVSSSTERAQNIEIPPPRPKRKPRHPYPRKAGAIQLTAKDESTSPSAVSSANLLNLEDKPSKNAGFSPCDAKAQLSGLENKLDSSQVNDSPLSLKLFGQTMLVAATERSTVSSSKSAERYNSQGAFQKFVSVKQETIPGKIETEDQMLENQSEMLFTLGLDRLTKQVTDSAVQSLSPSNSVTNFERKAIMLMSDTVSSAAKDSREKQFLDVHLSSGQEANSSSFSRNQNLPGTVPECPRHIPIQSVVDGMVSENGHEDIKSRLSMIPLLHSSLAKGIPYGNDSLSQLHPMFPWIQMQQGDTSVAEVVAAATVAAASAWLSLCGALPTFLHPSTFGTATGATNPLSECKAESTMGDTEKEGANMVKGAACNLMKEFDDAHDHGENLSCQTEEQGHVIKDKELANERSSSSSSTPSSNDPECDSYLGTSTGENRQ</sequence>
<evidence type="ECO:0000259" key="8">
    <source>
        <dbReference type="PROSITE" id="PS51293"/>
    </source>
</evidence>
<evidence type="ECO:0000313" key="11">
    <source>
        <dbReference type="Proteomes" id="UP000824469"/>
    </source>
</evidence>
<keyword evidence="5" id="KW-0539">Nucleus</keyword>
<dbReference type="InterPro" id="IPR009057">
    <property type="entry name" value="Homeodomain-like_sf"/>
</dbReference>
<feature type="compositionally biased region" description="Polar residues" evidence="6">
    <location>
        <begin position="516"/>
        <end position="525"/>
    </location>
</feature>
<evidence type="ECO:0000313" key="10">
    <source>
        <dbReference type="EMBL" id="KAH9316437.1"/>
    </source>
</evidence>
<evidence type="ECO:0000259" key="7">
    <source>
        <dbReference type="PROSITE" id="PS50090"/>
    </source>
</evidence>
<comment type="caution">
    <text evidence="10">The sequence shown here is derived from an EMBL/GenBank/DDBJ whole genome shotgun (WGS) entry which is preliminary data.</text>
</comment>
<keyword evidence="4" id="KW-0804">Transcription</keyword>
<keyword evidence="11" id="KW-1185">Reference proteome</keyword>
<dbReference type="PANTHER" id="PTHR12802">
    <property type="entry name" value="SWI/SNF COMPLEX-RELATED"/>
    <property type="match status" value="1"/>
</dbReference>
<dbReference type="Proteomes" id="UP000824469">
    <property type="component" value="Unassembled WGS sequence"/>
</dbReference>
<accession>A0AA38G5E7</accession>
<feature type="compositionally biased region" description="Basic and acidic residues" evidence="6">
    <location>
        <begin position="483"/>
        <end position="495"/>
    </location>
</feature>
<dbReference type="GO" id="GO:0003677">
    <property type="term" value="F:DNA binding"/>
    <property type="evidence" value="ECO:0007669"/>
    <property type="project" value="UniProtKB-KW"/>
</dbReference>
<feature type="domain" description="Myb-like" evidence="7">
    <location>
        <begin position="32"/>
        <end position="82"/>
    </location>
</feature>
<dbReference type="PROSITE" id="PS51293">
    <property type="entry name" value="SANT"/>
    <property type="match status" value="1"/>
</dbReference>
<dbReference type="InterPro" id="IPR017884">
    <property type="entry name" value="SANT_dom"/>
</dbReference>
<comment type="subcellular location">
    <subcellularLocation>
        <location evidence="1">Nucleus</location>
    </subcellularLocation>
</comment>
<dbReference type="SMART" id="SM00717">
    <property type="entry name" value="SANT"/>
    <property type="match status" value="1"/>
</dbReference>
<evidence type="ECO:0000259" key="9">
    <source>
        <dbReference type="PROSITE" id="PS51294"/>
    </source>
</evidence>
<dbReference type="FunFam" id="1.10.10.60:FF:000023">
    <property type="entry name" value="protein REVEILLE 6 isoform X1"/>
    <property type="match status" value="1"/>
</dbReference>
<evidence type="ECO:0000256" key="1">
    <source>
        <dbReference type="ARBA" id="ARBA00004123"/>
    </source>
</evidence>
<dbReference type="GO" id="GO:0010468">
    <property type="term" value="P:regulation of gene expression"/>
    <property type="evidence" value="ECO:0007669"/>
    <property type="project" value="UniProtKB-ARBA"/>
</dbReference>
<dbReference type="PROSITE" id="PS50090">
    <property type="entry name" value="MYB_LIKE"/>
    <property type="match status" value="1"/>
</dbReference>
<dbReference type="EMBL" id="JAHRHJ020000005">
    <property type="protein sequence ID" value="KAH9316437.1"/>
    <property type="molecule type" value="Genomic_DNA"/>
</dbReference>
<gene>
    <name evidence="10" type="ORF">KI387_025064</name>
</gene>
<dbReference type="InterPro" id="IPR006447">
    <property type="entry name" value="Myb_dom_plants"/>
</dbReference>
<evidence type="ECO:0000256" key="6">
    <source>
        <dbReference type="SAM" id="MobiDB-lite"/>
    </source>
</evidence>
<keyword evidence="3" id="KW-0238">DNA-binding</keyword>
<dbReference type="InterPro" id="IPR001005">
    <property type="entry name" value="SANT/Myb"/>
</dbReference>
<dbReference type="NCBIfam" id="TIGR01557">
    <property type="entry name" value="myb_SHAQKYF"/>
    <property type="match status" value="1"/>
</dbReference>
<dbReference type="AlphaFoldDB" id="A0AA38G5E7"/>
<feature type="domain" description="SANT" evidence="8">
    <location>
        <begin position="35"/>
        <end position="86"/>
    </location>
</feature>
<dbReference type="GO" id="GO:0005634">
    <property type="term" value="C:nucleus"/>
    <property type="evidence" value="ECO:0007669"/>
    <property type="project" value="UniProtKB-SubCell"/>
</dbReference>
<dbReference type="Pfam" id="PF00249">
    <property type="entry name" value="Myb_DNA-binding"/>
    <property type="match status" value="1"/>
</dbReference>
<evidence type="ECO:0000256" key="5">
    <source>
        <dbReference type="ARBA" id="ARBA00023242"/>
    </source>
</evidence>
<evidence type="ECO:0000256" key="2">
    <source>
        <dbReference type="ARBA" id="ARBA00023015"/>
    </source>
</evidence>
<dbReference type="PROSITE" id="PS51294">
    <property type="entry name" value="HTH_MYB"/>
    <property type="match status" value="1"/>
</dbReference>
<evidence type="ECO:0000256" key="3">
    <source>
        <dbReference type="ARBA" id="ARBA00023125"/>
    </source>
</evidence>
<dbReference type="CDD" id="cd00167">
    <property type="entry name" value="SANT"/>
    <property type="match status" value="1"/>
</dbReference>
<feature type="region of interest" description="Disordered" evidence="6">
    <location>
        <begin position="88"/>
        <end position="120"/>
    </location>
</feature>
<dbReference type="InterPro" id="IPR017930">
    <property type="entry name" value="Myb_dom"/>
</dbReference>
<feature type="region of interest" description="Disordered" evidence="6">
    <location>
        <begin position="310"/>
        <end position="329"/>
    </location>
</feature>
<proteinExistence type="predicted"/>
<feature type="non-terminal residue" evidence="10">
    <location>
        <position position="525"/>
    </location>
</feature>
<dbReference type="Gene3D" id="1.10.10.60">
    <property type="entry name" value="Homeodomain-like"/>
    <property type="match status" value="1"/>
</dbReference>
<feature type="region of interest" description="Disordered" evidence="6">
    <location>
        <begin position="481"/>
        <end position="525"/>
    </location>
</feature>
<feature type="compositionally biased region" description="Low complexity" evidence="6">
    <location>
        <begin position="498"/>
        <end position="507"/>
    </location>
</feature>
<reference evidence="10 11" key="1">
    <citation type="journal article" date="2021" name="Nat. Plants">
        <title>The Taxus genome provides insights into paclitaxel biosynthesis.</title>
        <authorList>
            <person name="Xiong X."/>
            <person name="Gou J."/>
            <person name="Liao Q."/>
            <person name="Li Y."/>
            <person name="Zhou Q."/>
            <person name="Bi G."/>
            <person name="Li C."/>
            <person name="Du R."/>
            <person name="Wang X."/>
            <person name="Sun T."/>
            <person name="Guo L."/>
            <person name="Liang H."/>
            <person name="Lu P."/>
            <person name="Wu Y."/>
            <person name="Zhang Z."/>
            <person name="Ro D.K."/>
            <person name="Shang Y."/>
            <person name="Huang S."/>
            <person name="Yan J."/>
        </authorList>
    </citation>
    <scope>NUCLEOTIDE SEQUENCE [LARGE SCALE GENOMIC DNA]</scope>
    <source>
        <strain evidence="10">Ta-2019</strain>
    </source>
</reference>
<dbReference type="PANTHER" id="PTHR12802:SF155">
    <property type="entry name" value="DEUBIQUITINASE MYSM1"/>
    <property type="match status" value="1"/>
</dbReference>
<feature type="domain" description="HTH myb-type" evidence="9">
    <location>
        <begin position="32"/>
        <end position="86"/>
    </location>
</feature>
<feature type="compositionally biased region" description="Basic residues" evidence="6">
    <location>
        <begin position="110"/>
        <end position="120"/>
    </location>
</feature>
<dbReference type="OMA" id="SAWWSLY"/>
<protein>
    <submittedName>
        <fullName evidence="10">Uncharacterized protein</fullName>
    </submittedName>
</protein>
<organism evidence="10 11">
    <name type="scientific">Taxus chinensis</name>
    <name type="common">Chinese yew</name>
    <name type="synonym">Taxus wallichiana var. chinensis</name>
    <dbReference type="NCBI Taxonomy" id="29808"/>
    <lineage>
        <taxon>Eukaryota</taxon>
        <taxon>Viridiplantae</taxon>
        <taxon>Streptophyta</taxon>
        <taxon>Embryophyta</taxon>
        <taxon>Tracheophyta</taxon>
        <taxon>Spermatophyta</taxon>
        <taxon>Pinopsida</taxon>
        <taxon>Pinidae</taxon>
        <taxon>Conifers II</taxon>
        <taxon>Cupressales</taxon>
        <taxon>Taxaceae</taxon>
        <taxon>Taxus</taxon>
    </lineage>
</organism>
<dbReference type="SUPFAM" id="SSF46689">
    <property type="entry name" value="Homeodomain-like"/>
    <property type="match status" value="1"/>
</dbReference>
<keyword evidence="2" id="KW-0805">Transcription regulation</keyword>
<feature type="non-terminal residue" evidence="10">
    <location>
        <position position="1"/>
    </location>
</feature>
<name>A0AA38G5E7_TAXCH</name>
<feature type="compositionally biased region" description="Low complexity" evidence="6">
    <location>
        <begin position="88"/>
        <end position="97"/>
    </location>
</feature>
<feature type="compositionally biased region" description="Polar residues" evidence="6">
    <location>
        <begin position="310"/>
        <end position="323"/>
    </location>
</feature>